<keyword evidence="2" id="KW-1185">Reference proteome</keyword>
<reference evidence="1" key="1">
    <citation type="journal article" date="2023" name="Insect Mol. Biol.">
        <title>Genome sequencing provides insights into the evolution of gene families encoding plant cell wall-degrading enzymes in longhorned beetles.</title>
        <authorList>
            <person name="Shin N.R."/>
            <person name="Okamura Y."/>
            <person name="Kirsch R."/>
            <person name="Pauchet Y."/>
        </authorList>
    </citation>
    <scope>NUCLEOTIDE SEQUENCE</scope>
    <source>
        <strain evidence="1">RBIC_L_NR</strain>
    </source>
</reference>
<organism evidence="1 2">
    <name type="scientific">Rhamnusium bicolor</name>
    <dbReference type="NCBI Taxonomy" id="1586634"/>
    <lineage>
        <taxon>Eukaryota</taxon>
        <taxon>Metazoa</taxon>
        <taxon>Ecdysozoa</taxon>
        <taxon>Arthropoda</taxon>
        <taxon>Hexapoda</taxon>
        <taxon>Insecta</taxon>
        <taxon>Pterygota</taxon>
        <taxon>Neoptera</taxon>
        <taxon>Endopterygota</taxon>
        <taxon>Coleoptera</taxon>
        <taxon>Polyphaga</taxon>
        <taxon>Cucujiformia</taxon>
        <taxon>Chrysomeloidea</taxon>
        <taxon>Cerambycidae</taxon>
        <taxon>Lepturinae</taxon>
        <taxon>Rhagiini</taxon>
        <taxon>Rhamnusium</taxon>
    </lineage>
</organism>
<dbReference type="EMBL" id="JANEYF010001270">
    <property type="protein sequence ID" value="KAJ8965249.1"/>
    <property type="molecule type" value="Genomic_DNA"/>
</dbReference>
<dbReference type="PANTHER" id="PTHR21115:SF0">
    <property type="entry name" value="GH06117P-RELATED"/>
    <property type="match status" value="1"/>
</dbReference>
<comment type="caution">
    <text evidence="1">The sequence shown here is derived from an EMBL/GenBank/DDBJ whole genome shotgun (WGS) entry which is preliminary data.</text>
</comment>
<dbReference type="AlphaFoldDB" id="A0AAV8ZKE8"/>
<dbReference type="PANTHER" id="PTHR21115">
    <property type="entry name" value="GH06117P-RELATED"/>
    <property type="match status" value="1"/>
</dbReference>
<accession>A0AAV8ZKE8</accession>
<proteinExistence type="predicted"/>
<gene>
    <name evidence="1" type="ORF">NQ314_004261</name>
</gene>
<evidence type="ECO:0000313" key="1">
    <source>
        <dbReference type="EMBL" id="KAJ8965249.1"/>
    </source>
</evidence>
<name>A0AAV8ZKE8_9CUCU</name>
<dbReference type="Proteomes" id="UP001162156">
    <property type="component" value="Unassembled WGS sequence"/>
</dbReference>
<evidence type="ECO:0000313" key="2">
    <source>
        <dbReference type="Proteomes" id="UP001162156"/>
    </source>
</evidence>
<sequence>MKLKVFTKLLKETVRQNSGSEVHGRAEVISAIRNIQNKDEVFAVLTRANKNMNKHGIKFVSADGKIKLNGIDIDMNEFMSMNKKNAETFLSKLSKSDPTPVETRSMRKMISNTLNNFSLPDIGTLVSYAVILLNCYDNNIKSKIIDALASLLASFTSSIKKNSR</sequence>
<protein>
    <submittedName>
        <fullName evidence="1">Uncharacterized protein</fullName>
    </submittedName>
</protein>